<dbReference type="EMBL" id="FQ311871">
    <property type="protein sequence ID" value="CBS90210.1"/>
    <property type="molecule type" value="Genomic_DNA"/>
</dbReference>
<dbReference type="InterPro" id="IPR018389">
    <property type="entry name" value="DctP_fam"/>
</dbReference>
<keyword evidence="4" id="KW-0614">Plasmid</keyword>
<dbReference type="Gene3D" id="3.40.190.170">
    <property type="entry name" value="Bacterial extracellular solute-binding protein, family 7"/>
    <property type="match status" value="1"/>
</dbReference>
<dbReference type="Proteomes" id="UP000005667">
    <property type="component" value="Plasmid AZO_p3"/>
</dbReference>
<keyword evidence="5" id="KW-1185">Reference proteome</keyword>
<evidence type="ECO:0000313" key="4">
    <source>
        <dbReference type="EMBL" id="CBS90210.1"/>
    </source>
</evidence>
<sequence>MSAQRTIQSGRFVIMKRRAFLSSAGVGLAAAGTVGTIAAPAIAQSSQPEIKWRMASSYPKSLDTIYGAAEFIARRVSDATDGKFQIRPFAAGEIVPALQVLDAVQNGTVECGQSAAYFYVGKDPTFCFDTAMPFGLNTRQHIAWMMHGGGLELMREVFKDYNIHHIPAGNTGAQMGGWFRKEIKSLEDLKGLKMRIGGLVGQILTPFGLVPQQLGGGDIYPALERGTIDAAEFVGPHDDEKLGFYKVAKYYYYPGWWEGSAQIPLMFNMQAWESLPKSYQTILEQACWEANTWMIAKYDTLNAAALKRLVAGGAVLRPFPRDMMQACEKAAFEFYDKLAAGNPRFKKVYDGWKPFLEQERLWFRVAENGFDSFVYSQAAQQR</sequence>
<dbReference type="Pfam" id="PF03480">
    <property type="entry name" value="DctP"/>
    <property type="match status" value="1"/>
</dbReference>
<feature type="binding site" evidence="3">
    <location>
        <position position="233"/>
    </location>
    <ligand>
        <name>Na(+)</name>
        <dbReference type="ChEBI" id="CHEBI:29101"/>
    </ligand>
</feature>
<keyword evidence="1" id="KW-0732">Signal</keyword>
<dbReference type="GO" id="GO:0015849">
    <property type="term" value="P:organic acid transport"/>
    <property type="evidence" value="ECO:0007669"/>
    <property type="project" value="InterPro"/>
</dbReference>
<dbReference type="PROSITE" id="PS51318">
    <property type="entry name" value="TAT"/>
    <property type="match status" value="1"/>
</dbReference>
<dbReference type="InterPro" id="IPR006311">
    <property type="entry name" value="TAT_signal"/>
</dbReference>
<feature type="binding site" evidence="2">
    <location>
        <position position="174"/>
    </location>
    <ligand>
        <name>substrate</name>
    </ligand>
</feature>
<dbReference type="SUPFAM" id="SSF53850">
    <property type="entry name" value="Periplasmic binding protein-like II"/>
    <property type="match status" value="1"/>
</dbReference>
<accession>G7ZEL2</accession>
<feature type="binding site" evidence="2">
    <location>
        <position position="195"/>
    </location>
    <ligand>
        <name>substrate</name>
    </ligand>
</feature>
<dbReference type="NCBIfam" id="NF037995">
    <property type="entry name" value="TRAP_S1"/>
    <property type="match status" value="1"/>
</dbReference>
<organism evidence="4 5">
    <name type="scientific">Azospirillum lipoferum (strain 4B)</name>
    <dbReference type="NCBI Taxonomy" id="862719"/>
    <lineage>
        <taxon>Bacteria</taxon>
        <taxon>Pseudomonadati</taxon>
        <taxon>Pseudomonadota</taxon>
        <taxon>Alphaproteobacteria</taxon>
        <taxon>Rhodospirillales</taxon>
        <taxon>Azospirillaceae</taxon>
        <taxon>Azospirillum</taxon>
    </lineage>
</organism>
<evidence type="ECO:0000256" key="1">
    <source>
        <dbReference type="ARBA" id="ARBA00022729"/>
    </source>
</evidence>
<dbReference type="InterPro" id="IPR026289">
    <property type="entry name" value="SBP_TakP-like"/>
</dbReference>
<dbReference type="GO" id="GO:0031317">
    <property type="term" value="C:tripartite ATP-independent periplasmic transporter complex"/>
    <property type="evidence" value="ECO:0007669"/>
    <property type="project" value="InterPro"/>
</dbReference>
<dbReference type="Gene3D" id="3.40.190.10">
    <property type="entry name" value="Periplasmic binding protein-like II"/>
    <property type="match status" value="1"/>
</dbReference>
<dbReference type="GO" id="GO:0055085">
    <property type="term" value="P:transmembrane transport"/>
    <property type="evidence" value="ECO:0007669"/>
    <property type="project" value="InterPro"/>
</dbReference>
<dbReference type="PANTHER" id="PTHR33376">
    <property type="match status" value="1"/>
</dbReference>
<dbReference type="KEGG" id="ali:AZOLI_p30383"/>
<dbReference type="InterPro" id="IPR038404">
    <property type="entry name" value="TRAP_DctP_sf"/>
</dbReference>
<feature type="binding site" evidence="3">
    <location>
        <position position="232"/>
    </location>
    <ligand>
        <name>substrate</name>
    </ligand>
</feature>
<evidence type="ECO:0000256" key="3">
    <source>
        <dbReference type="PIRSR" id="PIRSR039026-2"/>
    </source>
</evidence>
<dbReference type="CDD" id="cd13682">
    <property type="entry name" value="PBP2_TRAP_alpha-ketoacid"/>
    <property type="match status" value="1"/>
</dbReference>
<dbReference type="AlphaFoldDB" id="G7ZEL2"/>
<geneLocation type="plasmid" evidence="4 5">
    <name>AZO_p3</name>
</geneLocation>
<dbReference type="PANTHER" id="PTHR33376:SF5">
    <property type="entry name" value="EXTRACYTOPLASMIC SOLUTE RECEPTOR PROTEIN"/>
    <property type="match status" value="1"/>
</dbReference>
<name>G7ZEL2_AZOL4</name>
<gene>
    <name evidence="4" type="ordered locus">AZOLI_p30383</name>
</gene>
<reference evidence="5" key="1">
    <citation type="journal article" date="2011" name="PLoS Genet.">
        <title>Azospirillum genomes reveal transition of bacteria from aquatic to terrestrial environments.</title>
        <authorList>
            <person name="Wisniewski-Dye F."/>
            <person name="Borziak K."/>
            <person name="Khalsa-Moyers G."/>
            <person name="Alexandre G."/>
            <person name="Sukharnikov L.O."/>
            <person name="Wuichet K."/>
            <person name="Hurst G.B."/>
            <person name="McDonald W.H."/>
            <person name="Robertson J.S."/>
            <person name="Barbe V."/>
            <person name="Calteau A."/>
            <person name="Rouy Z."/>
            <person name="Mangenot S."/>
            <person name="Prigent-Combaret C."/>
            <person name="Normand P."/>
            <person name="Boyer M."/>
            <person name="Siguier P."/>
            <person name="Dessaux Y."/>
            <person name="Elmerich C."/>
            <person name="Condemine G."/>
            <person name="Krishnen G."/>
            <person name="Kennedy I."/>
            <person name="Paterson A.H."/>
            <person name="Gonzalez V."/>
            <person name="Mavingui P."/>
            <person name="Zhulin I.B."/>
        </authorList>
    </citation>
    <scope>NUCLEOTIDE SEQUENCE [LARGE SCALE GENOMIC DNA]</scope>
    <source>
        <strain evidence="5">4B</strain>
    </source>
</reference>
<dbReference type="HOGENOM" id="CLU_036176_0_1_5"/>
<keyword evidence="3" id="KW-0479">Metal-binding</keyword>
<evidence type="ECO:0000256" key="2">
    <source>
        <dbReference type="PIRSR" id="PIRSR039026-1"/>
    </source>
</evidence>
<dbReference type="GO" id="GO:0046872">
    <property type="term" value="F:metal ion binding"/>
    <property type="evidence" value="ECO:0007669"/>
    <property type="project" value="UniProtKB-KW"/>
</dbReference>
<dbReference type="InterPro" id="IPR041722">
    <property type="entry name" value="TakP/all3028"/>
</dbReference>
<evidence type="ECO:0000313" key="5">
    <source>
        <dbReference type="Proteomes" id="UP000005667"/>
    </source>
</evidence>
<feature type="binding site" evidence="3">
    <location>
        <position position="258"/>
    </location>
    <ligand>
        <name>substrate</name>
    </ligand>
</feature>
<protein>
    <submittedName>
        <fullName evidence="4">TRAP-type mannitol/chloroaromatic compound transporter, periplasmic component</fullName>
    </submittedName>
</protein>
<dbReference type="PIRSF" id="PIRSF039026">
    <property type="entry name" value="SiaP"/>
    <property type="match status" value="1"/>
</dbReference>
<proteinExistence type="predicted"/>
<dbReference type="GO" id="GO:0043177">
    <property type="term" value="F:organic acid binding"/>
    <property type="evidence" value="ECO:0007669"/>
    <property type="project" value="InterPro"/>
</dbReference>